<dbReference type="InterPro" id="IPR035516">
    <property type="entry name" value="Gyrase/topoIV_suA_C"/>
</dbReference>
<dbReference type="InterPro" id="IPR013758">
    <property type="entry name" value="Topo_IIA_A/C_ab"/>
</dbReference>
<comment type="catalytic activity">
    <reaction evidence="1 14">
        <text>ATP-dependent breakage, passage and rejoining of double-stranded DNA.</text>
        <dbReference type="EC" id="5.6.2.2"/>
    </reaction>
</comment>
<keyword evidence="5" id="KW-0963">Cytoplasm</keyword>
<dbReference type="Gene3D" id="3.10.28.10">
    <property type="entry name" value="Homing endonucleases"/>
    <property type="match status" value="1"/>
</dbReference>
<keyword evidence="9" id="KW-0651">Protein splicing</keyword>
<evidence type="ECO:0000256" key="9">
    <source>
        <dbReference type="ARBA" id="ARBA00023000"/>
    </source>
</evidence>
<protein>
    <recommendedName>
        <fullName evidence="13">DNA gyrase subunit A</fullName>
        <ecNumber evidence="4">5.6.2.2</ecNumber>
    </recommendedName>
</protein>
<dbReference type="NCBIfam" id="TIGR01443">
    <property type="entry name" value="intein_Cterm"/>
    <property type="match status" value="1"/>
</dbReference>
<keyword evidence="10 14" id="KW-0799">Topoisomerase</keyword>
<dbReference type="Proteomes" id="UP000763557">
    <property type="component" value="Unassembled WGS sequence"/>
</dbReference>
<comment type="similarity">
    <text evidence="3">Belongs to the type II topoisomerase GyrA/ParC subunit family.</text>
</comment>
<feature type="region of interest" description="Disordered" evidence="15">
    <location>
        <begin position="1239"/>
        <end position="1273"/>
    </location>
</feature>
<dbReference type="SUPFAM" id="SSF55608">
    <property type="entry name" value="Homing endonucleases"/>
    <property type="match status" value="1"/>
</dbReference>
<dbReference type="PROSITE" id="PS52040">
    <property type="entry name" value="TOPO_IIA"/>
    <property type="match status" value="1"/>
</dbReference>
<dbReference type="NCBIfam" id="NF004043">
    <property type="entry name" value="PRK05560.1"/>
    <property type="match status" value="1"/>
</dbReference>
<dbReference type="Gene3D" id="3.30.1360.40">
    <property type="match status" value="1"/>
</dbReference>
<dbReference type="InterPro" id="IPR050220">
    <property type="entry name" value="Type_II_DNA_Topoisomerases"/>
</dbReference>
<evidence type="ECO:0000256" key="5">
    <source>
        <dbReference type="ARBA" id="ARBA00022490"/>
    </source>
</evidence>
<dbReference type="SUPFAM" id="SSF51294">
    <property type="entry name" value="Hedgehog/intein (Hint) domain"/>
    <property type="match status" value="1"/>
</dbReference>
<dbReference type="Gene3D" id="3.90.199.10">
    <property type="entry name" value="Topoisomerase II, domain 5"/>
    <property type="match status" value="2"/>
</dbReference>
<dbReference type="PROSITE" id="PS50817">
    <property type="entry name" value="INTEIN_N_TER"/>
    <property type="match status" value="1"/>
</dbReference>
<dbReference type="Pfam" id="PF14528">
    <property type="entry name" value="LAGLIDADG_3"/>
    <property type="match status" value="1"/>
</dbReference>
<evidence type="ECO:0000256" key="8">
    <source>
        <dbReference type="ARBA" id="ARBA00022840"/>
    </source>
</evidence>
<feature type="active site" description="O-(5'-phospho-DNA)-tyrosine intermediate" evidence="14">
    <location>
        <position position="127"/>
    </location>
</feature>
<dbReference type="PROSITE" id="PS50818">
    <property type="entry name" value="INTEIN_C_TER"/>
    <property type="match status" value="1"/>
</dbReference>
<dbReference type="InterPro" id="IPR053555">
    <property type="entry name" value="Topoisomerase_II_GyrA/ParC"/>
</dbReference>
<dbReference type="InterPro" id="IPR006142">
    <property type="entry name" value="INTEIN"/>
</dbReference>
<dbReference type="InterPro" id="IPR030934">
    <property type="entry name" value="Intein_C"/>
</dbReference>
<evidence type="ECO:0000256" key="10">
    <source>
        <dbReference type="ARBA" id="ARBA00023029"/>
    </source>
</evidence>
<dbReference type="SMART" id="SM00305">
    <property type="entry name" value="HintC"/>
    <property type="match status" value="1"/>
</dbReference>
<evidence type="ECO:0000313" key="18">
    <source>
        <dbReference type="EMBL" id="NRN63984.1"/>
    </source>
</evidence>
<keyword evidence="11 14" id="KW-0238">DNA-binding</keyword>
<sequence length="1273" mass="140957">MTETTLPPERDRIEPVDIQQEMQNSYVDYAMSVIVGRALPDVRDGLKPVHVRVLYSMYDSGFRPDRGYVKCSRVVGDVMGNYHPHGDSAIYDTLVRLAQSWSMRYPLIDGQGNFGSPGNDPAAAMRYCLSANSRIRLADGATIRIGDIVPDAKPNSDNPIDLKVLDRNGDPVRAEMLFHSGDHPTLKLTTREGYELTGTHNHPVLCLVNLLGVPTLLWKLLEEIQPGDRVVMQRTPQAEEYVPVKDYDAAIVAGAFVSEGFVSEKRAGFNNIDTEYFATVLAAYDAAVGGPRYVSSRTIKSGSVLHEIDVHDLTALRGSALGEMVGQRSADKRVPEFVWNGGVTVKRAFLSSLFTGDGSASALPRSTVQVSYSTRSSRLAAEVQQLLLQFGVVSQQVRYEKGEYKVVITNRRNARLFALHVGFLGAKQEKLIKILDAVPLASRAMSSDHVPFVGDYIREHGASRWTERDWLRRHNVDRIERWETTRDEITERITNTEVLDVVEPLVDGRFYYAEVKSIVDAGVQPVYSLRVDTDDHAFITDGFVSHNTEARLTPLAMHMLADIEEDTVDFRANYDGRTQEPVVLPSRVPNLLINGSSGIAVGMATNIPPHNLREVADGVVWALENWEASDEETLAALMTRIKGPDFPTHGLILGTAGIEDAYRTGRGSVRMRAVVEVEEDAKGRTILVVTELPYQVNPDNLIENMASLVRDGKIAGISEIADESNKRSGMRIVITLKRDAVAKVVLNNLYKHTQLQHNFGVNMLALVDGVPRTLRLDQIVRHYVKHQVEVIVRRTRFRLRKAEERAHILRGYVKALDMLDEVIALIRRSRSTEEARNGLIALLDIDEIQATAILDLQLRRLSAMERQKIIDELAEIERYIADLQDILDKPERQRTIVRDELMEIVDKHGDDRRTRIIPFDGDVSVEDLIAVEDVVVTITRTGYAKRTKTDLYRAQKRGGKGVQGAGLKQDDIVAHFFVCSTHDWILFFTNKGRVYRAKAYELPEASRNARGQHVANLLAFQPEEHIAQVIQIKDYQVAPYLVLATKDGLVKKSRLSDFDSNRSGGLIGINLREGDELVGAVLCSAEDDLLLVSAGGQSIRFHASDEALRPMGRATSGVLGMRFNSGDELLTLGVVREGTFVLVATDGGYAKRTPIEDYSVQGRGGKGVLTIQHDTRRGRLVGALIVEAQDEIYAITSAGGVIRTSAGQVRKAGRQTKGVRLMNIGEGTLLVAIARSAEDTSNVEAVVDEDEGAETAEETTTDPSGASSEQPAE</sequence>
<dbReference type="EMBL" id="JAAATY010000002">
    <property type="protein sequence ID" value="NRN63984.1"/>
    <property type="molecule type" value="Genomic_DNA"/>
</dbReference>
<dbReference type="InterPro" id="IPR036844">
    <property type="entry name" value="Hint_dom_sf"/>
</dbReference>
<dbReference type="NCBIfam" id="NF038098">
    <property type="entry name" value="GyrA_w_intein"/>
    <property type="match status" value="1"/>
</dbReference>
<evidence type="ECO:0000256" key="2">
    <source>
        <dbReference type="ARBA" id="ARBA00001978"/>
    </source>
</evidence>
<dbReference type="InterPro" id="IPR003586">
    <property type="entry name" value="Hint_dom_C"/>
</dbReference>
<dbReference type="InterPro" id="IPR013760">
    <property type="entry name" value="Topo_IIA-like_dom_sf"/>
</dbReference>
<reference evidence="18 19" key="1">
    <citation type="submission" date="2020-01" db="EMBL/GenBank/DDBJ databases">
        <title>Kibdelosporangium persica a novel Actinomycetes from a hot desert in Iran.</title>
        <authorList>
            <person name="Safaei N."/>
            <person name="Zaburannyi N."/>
            <person name="Mueller R."/>
            <person name="Wink J."/>
        </authorList>
    </citation>
    <scope>NUCLEOTIDE SEQUENCE [LARGE SCALE GENOMIC DNA]</scope>
    <source>
        <strain evidence="18 19">4NS15</strain>
    </source>
</reference>
<evidence type="ECO:0000256" key="3">
    <source>
        <dbReference type="ARBA" id="ARBA00008263"/>
    </source>
</evidence>
<dbReference type="NCBIfam" id="TIGR01445">
    <property type="entry name" value="intein_Nterm"/>
    <property type="match status" value="1"/>
</dbReference>
<feature type="compositionally biased region" description="Acidic residues" evidence="15">
    <location>
        <begin position="1246"/>
        <end position="1260"/>
    </location>
</feature>
<dbReference type="SMART" id="SM00434">
    <property type="entry name" value="TOP4c"/>
    <property type="match status" value="1"/>
</dbReference>
<dbReference type="InterPro" id="IPR002205">
    <property type="entry name" value="Topo_IIA_dom_A"/>
</dbReference>
<dbReference type="PANTHER" id="PTHR43493:SF5">
    <property type="entry name" value="DNA GYRASE SUBUNIT A, CHLOROPLASTIC_MITOCHONDRIAL"/>
    <property type="match status" value="1"/>
</dbReference>
<dbReference type="InterPro" id="IPR004042">
    <property type="entry name" value="Intein_endonuc_central"/>
</dbReference>
<evidence type="ECO:0000256" key="14">
    <source>
        <dbReference type="PROSITE-ProRule" id="PRU01384"/>
    </source>
</evidence>
<evidence type="ECO:0000256" key="7">
    <source>
        <dbReference type="ARBA" id="ARBA00022813"/>
    </source>
</evidence>
<dbReference type="NCBIfam" id="TIGR01063">
    <property type="entry name" value="gyrA"/>
    <property type="match status" value="1"/>
</dbReference>
<keyword evidence="6" id="KW-0547">Nucleotide-binding</keyword>
<dbReference type="Gene3D" id="1.10.268.10">
    <property type="entry name" value="Topoisomerase, domain 3"/>
    <property type="match status" value="1"/>
</dbReference>
<evidence type="ECO:0000256" key="6">
    <source>
        <dbReference type="ARBA" id="ARBA00022741"/>
    </source>
</evidence>
<evidence type="ECO:0000256" key="1">
    <source>
        <dbReference type="ARBA" id="ARBA00000185"/>
    </source>
</evidence>
<comment type="caution">
    <text evidence="18">The sequence shown here is derived from an EMBL/GenBank/DDBJ whole genome shotgun (WGS) entry which is preliminary data.</text>
</comment>
<feature type="domain" description="Topo IIA-type catalytic" evidence="17">
    <location>
        <begin position="39"/>
        <end position="928"/>
    </location>
</feature>
<dbReference type="InterPro" id="IPR006691">
    <property type="entry name" value="GyrA/parC_rep"/>
</dbReference>
<accession>A0ABX2EY99</accession>
<dbReference type="InterPro" id="IPR027434">
    <property type="entry name" value="Homing_endonucl"/>
</dbReference>
<keyword evidence="12 14" id="KW-0413">Isomerase</keyword>
<dbReference type="PROSITE" id="PS50819">
    <property type="entry name" value="INTEIN_ENDONUCLEASE"/>
    <property type="match status" value="1"/>
</dbReference>
<dbReference type="Pfam" id="PF00521">
    <property type="entry name" value="DNA_topoisoIV"/>
    <property type="match status" value="2"/>
</dbReference>
<feature type="compositionally biased region" description="Polar residues" evidence="15">
    <location>
        <begin position="1263"/>
        <end position="1273"/>
    </location>
</feature>
<evidence type="ECO:0000256" key="13">
    <source>
        <dbReference type="ARBA" id="ARBA00026190"/>
    </source>
</evidence>
<evidence type="ECO:0000256" key="15">
    <source>
        <dbReference type="SAM" id="MobiDB-lite"/>
    </source>
</evidence>
<dbReference type="InterPro" id="IPR004860">
    <property type="entry name" value="LAGLIDADG_dom"/>
</dbReference>
<dbReference type="Gene3D" id="2.170.16.10">
    <property type="entry name" value="Hedgehog/Intein (Hint) domain"/>
    <property type="match status" value="2"/>
</dbReference>
<name>A0ABX2EY99_9PSEU</name>
<evidence type="ECO:0000256" key="4">
    <source>
        <dbReference type="ARBA" id="ARBA00012895"/>
    </source>
</evidence>
<keyword evidence="8" id="KW-0067">ATP-binding</keyword>
<dbReference type="PANTHER" id="PTHR43493">
    <property type="entry name" value="DNA GYRASE/TOPOISOMERASE SUBUNIT A"/>
    <property type="match status" value="1"/>
</dbReference>
<dbReference type="SMART" id="SM00306">
    <property type="entry name" value="HintN"/>
    <property type="match status" value="1"/>
</dbReference>
<evidence type="ECO:0000256" key="11">
    <source>
        <dbReference type="ARBA" id="ARBA00023125"/>
    </source>
</evidence>
<dbReference type="Gene3D" id="2.120.10.90">
    <property type="entry name" value="DNA gyrase/topoisomerase IV, subunit A, C-terminal"/>
    <property type="match status" value="1"/>
</dbReference>
<proteinExistence type="inferred from homology"/>
<dbReference type="InterPro" id="IPR013757">
    <property type="entry name" value="Topo_IIA_A_a_sf"/>
</dbReference>
<dbReference type="PRINTS" id="PR00379">
    <property type="entry name" value="INTEIN"/>
</dbReference>
<gene>
    <name evidence="18" type="ORF">GC106_11860</name>
</gene>
<organism evidence="18 19">
    <name type="scientific">Kibdelosporangium persicum</name>
    <dbReference type="NCBI Taxonomy" id="2698649"/>
    <lineage>
        <taxon>Bacteria</taxon>
        <taxon>Bacillati</taxon>
        <taxon>Actinomycetota</taxon>
        <taxon>Actinomycetes</taxon>
        <taxon>Pseudonocardiales</taxon>
        <taxon>Pseudonocardiaceae</taxon>
        <taxon>Kibdelosporangium</taxon>
    </lineage>
</organism>
<evidence type="ECO:0000259" key="17">
    <source>
        <dbReference type="PROSITE" id="PS52040"/>
    </source>
</evidence>
<feature type="domain" description="DOD-type homing endonuclease" evidence="16">
    <location>
        <begin position="252"/>
        <end position="392"/>
    </location>
</feature>
<dbReference type="SUPFAM" id="SSF101904">
    <property type="entry name" value="GyrA/ParC C-terminal domain-like"/>
    <property type="match status" value="1"/>
</dbReference>
<dbReference type="CDD" id="cd00081">
    <property type="entry name" value="Hint"/>
    <property type="match status" value="1"/>
</dbReference>
<comment type="function">
    <text evidence="2">A type II topoisomerase that negatively supercoils closed circular double-stranded (ds) DNA in an ATP-dependent manner to modulate DNA topology and maintain chromosomes in an underwound state. Negative supercoiling favors strand separation, and DNA replication, transcription, recombination and repair, all of which involve strand separation. Also able to catalyze the interconversion of other topological isomers of dsDNA rings, including catenanes and knotted rings. Type II topoisomerases break and join 2 DNA strands simultaneously in an ATP-dependent manner.</text>
</comment>
<dbReference type="EC" id="5.6.2.2" evidence="4"/>
<dbReference type="SUPFAM" id="SSF56719">
    <property type="entry name" value="Type II DNA topoisomerase"/>
    <property type="match status" value="2"/>
</dbReference>
<keyword evidence="7" id="KW-0068">Autocatalytic cleavage</keyword>
<evidence type="ECO:0000256" key="12">
    <source>
        <dbReference type="ARBA" id="ARBA00023235"/>
    </source>
</evidence>
<dbReference type="InterPro" id="IPR006141">
    <property type="entry name" value="Intein_N"/>
</dbReference>
<evidence type="ECO:0000313" key="19">
    <source>
        <dbReference type="Proteomes" id="UP000763557"/>
    </source>
</evidence>
<dbReference type="Pfam" id="PF03989">
    <property type="entry name" value="DNA_gyraseA_C"/>
    <property type="match status" value="6"/>
</dbReference>
<dbReference type="RefSeq" id="WP_173125309.1">
    <property type="nucleotide sequence ID" value="NZ_CBCSGW010000014.1"/>
</dbReference>
<dbReference type="CDD" id="cd00187">
    <property type="entry name" value="TOP4c"/>
    <property type="match status" value="1"/>
</dbReference>
<dbReference type="InterPro" id="IPR003587">
    <property type="entry name" value="Hint_dom_N"/>
</dbReference>
<keyword evidence="19" id="KW-1185">Reference proteome</keyword>
<evidence type="ECO:0000259" key="16">
    <source>
        <dbReference type="PROSITE" id="PS50819"/>
    </source>
</evidence>